<evidence type="ECO:0000313" key="8">
    <source>
        <dbReference type="EMBL" id="RGZ50937.1"/>
    </source>
</evidence>
<dbReference type="Proteomes" id="UP000442334">
    <property type="component" value="Unassembled WGS sequence"/>
</dbReference>
<dbReference type="Proteomes" id="UP000095788">
    <property type="component" value="Unassembled WGS sequence"/>
</dbReference>
<evidence type="ECO:0000313" key="13">
    <source>
        <dbReference type="Proteomes" id="UP000442334"/>
    </source>
</evidence>
<dbReference type="InterPro" id="IPR000653">
    <property type="entry name" value="DegT/StrS_aminotransferase"/>
</dbReference>
<dbReference type="GO" id="GO:0030170">
    <property type="term" value="F:pyridoxal phosphate binding"/>
    <property type="evidence" value="ECO:0007669"/>
    <property type="project" value="TreeGrafter"/>
</dbReference>
<gene>
    <name evidence="5" type="primary">arnB_4</name>
    <name evidence="9" type="ORF">DW831_06765</name>
    <name evidence="8" type="ORF">DW988_03780</name>
    <name evidence="5" type="ORF">ERS852554_00831</name>
    <name evidence="6" type="ORF">GAQ34_16130</name>
    <name evidence="7" type="ORF">GAQ44_01745</name>
</gene>
<dbReference type="Proteomes" id="UP000283684">
    <property type="component" value="Unassembled WGS sequence"/>
</dbReference>
<evidence type="ECO:0000256" key="1">
    <source>
        <dbReference type="ARBA" id="ARBA00037999"/>
    </source>
</evidence>
<evidence type="ECO:0000256" key="4">
    <source>
        <dbReference type="RuleBase" id="RU004508"/>
    </source>
</evidence>
<keyword evidence="3 4" id="KW-0663">Pyridoxal phosphate</keyword>
<proteinExistence type="inferred from homology"/>
<dbReference type="InterPro" id="IPR015422">
    <property type="entry name" value="PyrdxlP-dep_Trfase_small"/>
</dbReference>
<comment type="similarity">
    <text evidence="1 4">Belongs to the DegT/DnrJ/EryC1 family.</text>
</comment>
<dbReference type="Proteomes" id="UP000487221">
    <property type="component" value="Unassembled WGS sequence"/>
</dbReference>
<evidence type="ECO:0000313" key="6">
    <source>
        <dbReference type="EMBL" id="KAB4183318.1"/>
    </source>
</evidence>
<evidence type="ECO:0000256" key="3">
    <source>
        <dbReference type="PIRSR" id="PIRSR000390-2"/>
    </source>
</evidence>
<evidence type="ECO:0000313" key="10">
    <source>
        <dbReference type="Proteomes" id="UP000095788"/>
    </source>
</evidence>
<name>A0A174NJ46_BACUN</name>
<dbReference type="EMBL" id="CZBF01000001">
    <property type="protein sequence ID" value="CUP46550.1"/>
    <property type="molecule type" value="Genomic_DNA"/>
</dbReference>
<dbReference type="CDD" id="cd00616">
    <property type="entry name" value="AHBA_syn"/>
    <property type="match status" value="1"/>
</dbReference>
<keyword evidence="5" id="KW-0808">Transferase</keyword>
<evidence type="ECO:0000313" key="7">
    <source>
        <dbReference type="EMBL" id="KAB4188014.1"/>
    </source>
</evidence>
<dbReference type="Proteomes" id="UP000284514">
    <property type="component" value="Unassembled WGS sequence"/>
</dbReference>
<evidence type="ECO:0000313" key="11">
    <source>
        <dbReference type="Proteomes" id="UP000283684"/>
    </source>
</evidence>
<evidence type="ECO:0000313" key="14">
    <source>
        <dbReference type="Proteomes" id="UP000487221"/>
    </source>
</evidence>
<dbReference type="InterPro" id="IPR015421">
    <property type="entry name" value="PyrdxlP-dep_Trfase_major"/>
</dbReference>
<reference evidence="5 10" key="1">
    <citation type="submission" date="2015-09" db="EMBL/GenBank/DDBJ databases">
        <authorList>
            <consortium name="Pathogen Informatics"/>
        </authorList>
    </citation>
    <scope>NUCLEOTIDE SEQUENCE [LARGE SCALE GENOMIC DNA]</scope>
    <source>
        <strain evidence="5 10">2789STDY5834942</strain>
    </source>
</reference>
<dbReference type="EMBL" id="QSIF01000007">
    <property type="protein sequence ID" value="RHC74851.1"/>
    <property type="molecule type" value="Genomic_DNA"/>
</dbReference>
<accession>A0A174NJ46</accession>
<dbReference type="PANTHER" id="PTHR30244:SF34">
    <property type="entry name" value="DTDP-4-AMINO-4,6-DIDEOXYGALACTOSE TRANSAMINASE"/>
    <property type="match status" value="1"/>
</dbReference>
<dbReference type="PANTHER" id="PTHR30244">
    <property type="entry name" value="TRANSAMINASE"/>
    <property type="match status" value="1"/>
</dbReference>
<feature type="active site" description="Proton acceptor" evidence="2">
    <location>
        <position position="184"/>
    </location>
</feature>
<evidence type="ECO:0000313" key="9">
    <source>
        <dbReference type="EMBL" id="RHC74851.1"/>
    </source>
</evidence>
<dbReference type="Gene3D" id="3.90.1150.10">
    <property type="entry name" value="Aspartate Aminotransferase, domain 1"/>
    <property type="match status" value="1"/>
</dbReference>
<feature type="modified residue" description="N6-(pyridoxal phosphate)lysine" evidence="3">
    <location>
        <position position="184"/>
    </location>
</feature>
<dbReference type="InterPro" id="IPR015424">
    <property type="entry name" value="PyrdxlP-dep_Trfase"/>
</dbReference>
<dbReference type="Gene3D" id="3.40.640.10">
    <property type="entry name" value="Type I PLP-dependent aspartate aminotransferase-like (Major domain)"/>
    <property type="match status" value="1"/>
</dbReference>
<evidence type="ECO:0000313" key="12">
    <source>
        <dbReference type="Proteomes" id="UP000284514"/>
    </source>
</evidence>
<protein>
    <submittedName>
        <fullName evidence="5">DegT/DnrJ/EryC1/StrS aminotransferase family O-antigen-like protein</fullName>
        <ecNumber evidence="5">2.6.1.87</ecNumber>
    </submittedName>
    <submittedName>
        <fullName evidence="6">DegT/DnrJ/EryC1/StrS family aminotransferase</fullName>
    </submittedName>
</protein>
<evidence type="ECO:0000256" key="2">
    <source>
        <dbReference type="PIRSR" id="PIRSR000390-1"/>
    </source>
</evidence>
<dbReference type="Pfam" id="PF01041">
    <property type="entry name" value="DegT_DnrJ_EryC1"/>
    <property type="match status" value="1"/>
</dbReference>
<dbReference type="EMBL" id="WCTY01000002">
    <property type="protein sequence ID" value="KAB4188014.1"/>
    <property type="molecule type" value="Genomic_DNA"/>
</dbReference>
<dbReference type="GO" id="GO:0000271">
    <property type="term" value="P:polysaccharide biosynthetic process"/>
    <property type="evidence" value="ECO:0007669"/>
    <property type="project" value="TreeGrafter"/>
</dbReference>
<dbReference type="SUPFAM" id="SSF53383">
    <property type="entry name" value="PLP-dependent transferases"/>
    <property type="match status" value="1"/>
</dbReference>
<dbReference type="RefSeq" id="WP_057281241.1">
    <property type="nucleotide sequence ID" value="NZ_CP072220.1"/>
</dbReference>
<organism evidence="5 10">
    <name type="scientific">Bacteroides uniformis</name>
    <dbReference type="NCBI Taxonomy" id="820"/>
    <lineage>
        <taxon>Bacteria</taxon>
        <taxon>Pseudomonadati</taxon>
        <taxon>Bacteroidota</taxon>
        <taxon>Bacteroidia</taxon>
        <taxon>Bacteroidales</taxon>
        <taxon>Bacteroidaceae</taxon>
        <taxon>Bacteroides</taxon>
    </lineage>
</organism>
<reference evidence="11 12" key="2">
    <citation type="submission" date="2018-08" db="EMBL/GenBank/DDBJ databases">
        <title>A genome reference for cultivated species of the human gut microbiota.</title>
        <authorList>
            <person name="Zou Y."/>
            <person name="Xue W."/>
            <person name="Luo G."/>
        </authorList>
    </citation>
    <scope>NUCLEOTIDE SEQUENCE [LARGE SCALE GENOMIC DNA]</scope>
    <source>
        <strain evidence="9 12">AM34-25</strain>
        <strain evidence="8 11">AM50-4</strain>
    </source>
</reference>
<dbReference type="GO" id="GO:0099620">
    <property type="term" value="F:UDP-4-amino-4-deoxy-L-arabinose aminotransferase"/>
    <property type="evidence" value="ECO:0007669"/>
    <property type="project" value="UniProtKB-EC"/>
</dbReference>
<reference evidence="13 14" key="3">
    <citation type="journal article" date="2019" name="Nat. Med.">
        <title>A library of human gut bacterial isolates paired with longitudinal multiomics data enables mechanistic microbiome research.</title>
        <authorList>
            <person name="Poyet M."/>
            <person name="Groussin M."/>
            <person name="Gibbons S.M."/>
            <person name="Avila-Pacheco J."/>
            <person name="Jiang X."/>
            <person name="Kearney S.M."/>
            <person name="Perrotta A.R."/>
            <person name="Berdy B."/>
            <person name="Zhao S."/>
            <person name="Lieberman T.D."/>
            <person name="Swanson P.K."/>
            <person name="Smith M."/>
            <person name="Roesemann S."/>
            <person name="Alexander J.E."/>
            <person name="Rich S.A."/>
            <person name="Livny J."/>
            <person name="Vlamakis H."/>
            <person name="Clish C."/>
            <person name="Bullock K."/>
            <person name="Deik A."/>
            <person name="Scott J."/>
            <person name="Pierce K.A."/>
            <person name="Xavier R.J."/>
            <person name="Alm E.J."/>
        </authorList>
    </citation>
    <scope>NUCLEOTIDE SEQUENCE [LARGE SCALE GENOMIC DNA]</scope>
    <source>
        <strain evidence="7 14">BIOML-A19</strain>
        <strain evidence="6 13">BIOML-A21</strain>
    </source>
</reference>
<dbReference type="EMBL" id="WCUA01000020">
    <property type="protein sequence ID" value="KAB4183318.1"/>
    <property type="molecule type" value="Genomic_DNA"/>
</dbReference>
<keyword evidence="5" id="KW-0032">Aminotransferase</keyword>
<dbReference type="AlphaFoldDB" id="A0A174NJ46"/>
<dbReference type="PIRSF" id="PIRSF000390">
    <property type="entry name" value="PLP_StrS"/>
    <property type="match status" value="1"/>
</dbReference>
<dbReference type="EC" id="2.6.1.87" evidence="5"/>
<sequence length="379" mass="42534">MAYQIPLFNLNFDEREAQAAYDTIKSGWISTGPKNEQLEKMFVDMFHVNYAVSMSNCTDALHLCCLVCGIGPGDEVIVPSLTFAASANCVRYAGGTPVFADIVGPEHINIDPEDIRRKITPKTKAIVVVHMAGFPARMDEIMAIAKEHNLKVIEDACHGPLSEYKGKKLGTIGDCAAFSFFSNKNISTGEGGMFISNNEEMAKKARLLRSHGMTTMSYQRASGHATAYDIVALGYNFRLDDIRASIAIEQLKKLPGDLEVRAKVRQRYVELLSKVKDMVVPFADCNEFTSNYIFPTVLLNRTREQRDAIRDYLHEQGIQTSIHYPTIHRFSVYKEWGAQLPQTEYVSDHEITLPMYAALTMEQVEFICKTYADALDTIK</sequence>
<evidence type="ECO:0000313" key="5">
    <source>
        <dbReference type="EMBL" id="CUP46550.1"/>
    </source>
</evidence>
<dbReference type="EMBL" id="QSEE01000002">
    <property type="protein sequence ID" value="RGZ50937.1"/>
    <property type="molecule type" value="Genomic_DNA"/>
</dbReference>